<keyword evidence="8" id="KW-0333">Golgi apparatus</keyword>
<dbReference type="CDD" id="cd19952">
    <property type="entry name" value="GT29"/>
    <property type="match status" value="1"/>
</dbReference>
<dbReference type="GO" id="GO:0008373">
    <property type="term" value="F:sialyltransferase activity"/>
    <property type="evidence" value="ECO:0007669"/>
    <property type="project" value="InterPro"/>
</dbReference>
<evidence type="ECO:0000256" key="11">
    <source>
        <dbReference type="SAM" id="MobiDB-lite"/>
    </source>
</evidence>
<proteinExistence type="inferred from homology"/>
<keyword evidence="6" id="KW-0735">Signal-anchor</keyword>
<evidence type="ECO:0000256" key="7">
    <source>
        <dbReference type="ARBA" id="ARBA00022989"/>
    </source>
</evidence>
<protein>
    <submittedName>
        <fullName evidence="13">ST6 beta-galactosamide alpha-2,6-sialyltransferase</fullName>
    </submittedName>
</protein>
<sequence length="387" mass="42317">MNRSRSLRRLLVFLILLQTTAWYLVTYYQDRGGDGGIGQGGGGNGGIGMEPDDERGGVGNGGGGVDEVVVLNDFDEVVADEKQVDVTAEDDDATPTTRSQHRRSRSEARAAALEDIFVSQDNVGVVLASQNYNAIKKFLPTSSPTPRSRTCAVVGNAGVLKLGRHGSSIDRHDAVWRVNQAPVGGKEYQAIVGSKVTFRLLNSKWSTVYCEDGVYSDQVPGGTSNLARFLMGLEPPNATLVASRADAGAFDRLATAQHRRRPDLQPTALLSSRVISRARAWLLTYNNTAGDVSPSTGLLAVYVAMQLCERVSVYGFSLVDSRWAADMKDKGKRYHYFHKFHDSEQLRAHKHHAFSLEGDFLKSLDDEGKLRLCASRDRCGVVHETTK</sequence>
<dbReference type="AlphaFoldDB" id="A0A830HLZ2"/>
<dbReference type="OrthoDB" id="10264956at2759"/>
<feature type="region of interest" description="Disordered" evidence="11">
    <location>
        <begin position="82"/>
        <end position="106"/>
    </location>
</feature>
<accession>A0A830HLZ2</accession>
<evidence type="ECO:0000256" key="6">
    <source>
        <dbReference type="ARBA" id="ARBA00022968"/>
    </source>
</evidence>
<dbReference type="InterPro" id="IPR050943">
    <property type="entry name" value="Glycosyltr_29_Sialyltrsf"/>
</dbReference>
<feature type="signal peptide" evidence="12">
    <location>
        <begin position="1"/>
        <end position="22"/>
    </location>
</feature>
<evidence type="ECO:0000256" key="5">
    <source>
        <dbReference type="ARBA" id="ARBA00022692"/>
    </source>
</evidence>
<evidence type="ECO:0000256" key="1">
    <source>
        <dbReference type="ARBA" id="ARBA00004323"/>
    </source>
</evidence>
<dbReference type="EMBL" id="BNJQ01000017">
    <property type="protein sequence ID" value="GHP07693.1"/>
    <property type="molecule type" value="Genomic_DNA"/>
</dbReference>
<evidence type="ECO:0000256" key="9">
    <source>
        <dbReference type="ARBA" id="ARBA00023136"/>
    </source>
</evidence>
<keyword evidence="3 13" id="KW-0328">Glycosyltransferase</keyword>
<evidence type="ECO:0000313" key="13">
    <source>
        <dbReference type="EMBL" id="GHP07693.1"/>
    </source>
</evidence>
<evidence type="ECO:0000256" key="4">
    <source>
        <dbReference type="ARBA" id="ARBA00022679"/>
    </source>
</evidence>
<dbReference type="PANTHER" id="PTHR11987">
    <property type="entry name" value="ALPHA-2,8-SIALYLTRANSFERASE"/>
    <property type="match status" value="1"/>
</dbReference>
<reference evidence="13" key="1">
    <citation type="submission" date="2020-10" db="EMBL/GenBank/DDBJ databases">
        <title>Unveiling of a novel bifunctional photoreceptor, Dualchrome1, isolated from a cosmopolitan green alga.</title>
        <authorList>
            <person name="Suzuki S."/>
            <person name="Kawachi M."/>
        </authorList>
    </citation>
    <scope>NUCLEOTIDE SEQUENCE</scope>
    <source>
        <strain evidence="13">NIES 2893</strain>
    </source>
</reference>
<keyword evidence="12" id="KW-0732">Signal</keyword>
<organism evidence="13 14">
    <name type="scientific">Pycnococcus provasolii</name>
    <dbReference type="NCBI Taxonomy" id="41880"/>
    <lineage>
        <taxon>Eukaryota</taxon>
        <taxon>Viridiplantae</taxon>
        <taxon>Chlorophyta</taxon>
        <taxon>Pseudoscourfieldiophyceae</taxon>
        <taxon>Pseudoscourfieldiales</taxon>
        <taxon>Pycnococcaceae</taxon>
        <taxon>Pycnococcus</taxon>
    </lineage>
</organism>
<keyword evidence="14" id="KW-1185">Reference proteome</keyword>
<evidence type="ECO:0000256" key="3">
    <source>
        <dbReference type="ARBA" id="ARBA00022676"/>
    </source>
</evidence>
<gene>
    <name evidence="13" type="ORF">PPROV_000643500</name>
</gene>
<evidence type="ECO:0000313" key="14">
    <source>
        <dbReference type="Proteomes" id="UP000660262"/>
    </source>
</evidence>
<dbReference type="InterPro" id="IPR001675">
    <property type="entry name" value="Glyco_trans_29"/>
</dbReference>
<dbReference type="Gene3D" id="3.90.1480.20">
    <property type="entry name" value="Glycosyl transferase family 29"/>
    <property type="match status" value="1"/>
</dbReference>
<dbReference type="Pfam" id="PF00777">
    <property type="entry name" value="Glyco_transf_29"/>
    <property type="match status" value="1"/>
</dbReference>
<dbReference type="InterPro" id="IPR038578">
    <property type="entry name" value="GT29-like_sf"/>
</dbReference>
<evidence type="ECO:0000256" key="12">
    <source>
        <dbReference type="SAM" id="SignalP"/>
    </source>
</evidence>
<keyword evidence="10" id="KW-0325">Glycoprotein</keyword>
<feature type="chain" id="PRO_5032568945" evidence="12">
    <location>
        <begin position="23"/>
        <end position="387"/>
    </location>
</feature>
<name>A0A830HLZ2_9CHLO</name>
<dbReference type="PANTHER" id="PTHR11987:SF36">
    <property type="entry name" value="SIA-ALPHA-2,3-GAL-BETA-1,4-GLCNAC-R:ALPHA 2,8-SIALYLTRANSFERASE"/>
    <property type="match status" value="1"/>
</dbReference>
<evidence type="ECO:0000256" key="8">
    <source>
        <dbReference type="ARBA" id="ARBA00023034"/>
    </source>
</evidence>
<comment type="caution">
    <text evidence="13">The sequence shown here is derived from an EMBL/GenBank/DDBJ whole genome shotgun (WGS) entry which is preliminary data.</text>
</comment>
<keyword evidence="4 13" id="KW-0808">Transferase</keyword>
<comment type="subcellular location">
    <subcellularLocation>
        <location evidence="1">Golgi apparatus membrane</location>
        <topology evidence="1">Single-pass type II membrane protein</topology>
    </subcellularLocation>
</comment>
<evidence type="ECO:0000256" key="2">
    <source>
        <dbReference type="ARBA" id="ARBA00006003"/>
    </source>
</evidence>
<dbReference type="Proteomes" id="UP000660262">
    <property type="component" value="Unassembled WGS sequence"/>
</dbReference>
<comment type="similarity">
    <text evidence="2">Belongs to the glycosyltransferase 29 family.</text>
</comment>
<keyword evidence="7" id="KW-1133">Transmembrane helix</keyword>
<evidence type="ECO:0000256" key="10">
    <source>
        <dbReference type="ARBA" id="ARBA00023180"/>
    </source>
</evidence>
<dbReference type="GO" id="GO:0000139">
    <property type="term" value="C:Golgi membrane"/>
    <property type="evidence" value="ECO:0007669"/>
    <property type="project" value="UniProtKB-SubCell"/>
</dbReference>
<keyword evidence="5" id="KW-0812">Transmembrane</keyword>
<keyword evidence="9" id="KW-0472">Membrane</keyword>